<organism evidence="2 3">
    <name type="scientific">Xenopus tropicalis</name>
    <name type="common">Western clawed frog</name>
    <name type="synonym">Silurana tropicalis</name>
    <dbReference type="NCBI Taxonomy" id="8364"/>
    <lineage>
        <taxon>Eukaryota</taxon>
        <taxon>Metazoa</taxon>
        <taxon>Chordata</taxon>
        <taxon>Craniata</taxon>
        <taxon>Vertebrata</taxon>
        <taxon>Euteleostomi</taxon>
        <taxon>Amphibia</taxon>
        <taxon>Batrachia</taxon>
        <taxon>Anura</taxon>
        <taxon>Pipoidea</taxon>
        <taxon>Pipidae</taxon>
        <taxon>Xenopodinae</taxon>
        <taxon>Xenopus</taxon>
        <taxon>Silurana</taxon>
    </lineage>
</organism>
<evidence type="ECO:0000313" key="3">
    <source>
        <dbReference type="RefSeq" id="XP_017950317.1"/>
    </source>
</evidence>
<evidence type="ECO:0000313" key="4">
    <source>
        <dbReference type="Xenbase" id="XB-GENE-29090899"/>
    </source>
</evidence>
<dbReference type="Xenbase" id="XB-GENE-29090899">
    <property type="gene designation" value="LOC108647857"/>
</dbReference>
<dbReference type="AlphaFoldDB" id="A0A8J0T442"/>
<sequence>MSKKSREVLRADHSACQKKAIHAEQKTATQRELQESTIARRSSDLDSALKEKIRLENERDSLQAKSTSCIAKTRRSPQGQLSIHNHCKRNYTYRCL</sequence>
<dbReference type="PANTHER" id="PTHR35352">
    <property type="entry name" value="COILED-COIL DOMAIN-CONTAINING PROTEIN 150"/>
    <property type="match status" value="1"/>
</dbReference>
<dbReference type="KEGG" id="xtr:108647857"/>
<dbReference type="Proteomes" id="UP000008143">
    <property type="component" value="Chromosome 6"/>
</dbReference>
<feature type="compositionally biased region" description="Polar residues" evidence="1">
    <location>
        <begin position="26"/>
        <end position="40"/>
    </location>
</feature>
<evidence type="ECO:0000256" key="1">
    <source>
        <dbReference type="SAM" id="MobiDB-lite"/>
    </source>
</evidence>
<dbReference type="AGR" id="Xenbase:XB-GENE-29090899"/>
<dbReference type="InterPro" id="IPR038807">
    <property type="entry name" value="CCDC150"/>
</dbReference>
<dbReference type="PANTHER" id="PTHR35352:SF1">
    <property type="entry name" value="COILED-COIL DOMAIN-CONTAINING PROTEIN 150"/>
    <property type="match status" value="1"/>
</dbReference>
<dbReference type="RefSeq" id="XP_017950317.1">
    <property type="nucleotide sequence ID" value="XM_018094828.2"/>
</dbReference>
<reference evidence="3" key="1">
    <citation type="submission" date="2025-08" db="UniProtKB">
        <authorList>
            <consortium name="RefSeq"/>
        </authorList>
    </citation>
    <scope>IDENTIFICATION</scope>
    <source>
        <strain evidence="3">Nigerian</strain>
        <tissue evidence="3">Liver and blood</tissue>
    </source>
</reference>
<evidence type="ECO:0000313" key="2">
    <source>
        <dbReference type="Proteomes" id="UP000008143"/>
    </source>
</evidence>
<proteinExistence type="predicted"/>
<dbReference type="OrthoDB" id="416454at2759"/>
<keyword evidence="2" id="KW-1185">Reference proteome</keyword>
<accession>A0A8J0T442</accession>
<gene>
    <name evidence="3 4" type="primary">LOC108647857</name>
</gene>
<protein>
    <submittedName>
        <fullName evidence="3">Coiled-coil domain-containing protein 150-like</fullName>
    </submittedName>
</protein>
<dbReference type="GeneID" id="108647857"/>
<name>A0A8J0T442_XENTR</name>
<feature type="region of interest" description="Disordered" evidence="1">
    <location>
        <begin position="19"/>
        <end position="44"/>
    </location>
</feature>